<evidence type="ECO:0000256" key="4">
    <source>
        <dbReference type="ARBA" id="ARBA00022692"/>
    </source>
</evidence>
<dbReference type="InterPro" id="IPR053952">
    <property type="entry name" value="K_trans_C"/>
</dbReference>
<feature type="transmembrane region" description="Helical" evidence="10">
    <location>
        <begin position="337"/>
        <end position="358"/>
    </location>
</feature>
<evidence type="ECO:0000256" key="10">
    <source>
        <dbReference type="SAM" id="Phobius"/>
    </source>
</evidence>
<keyword evidence="6 10" id="KW-1133">Transmembrane helix</keyword>
<keyword evidence="2" id="KW-0813">Transport</keyword>
<dbReference type="Proteomes" id="UP000570595">
    <property type="component" value="Unassembled WGS sequence"/>
</dbReference>
<gene>
    <name evidence="13" type="primary">KUP3</name>
    <name evidence="13" type="ORF">FOZ61_003238</name>
</gene>
<evidence type="ECO:0000313" key="13">
    <source>
        <dbReference type="EMBL" id="KAF4671305.1"/>
    </source>
</evidence>
<keyword evidence="7" id="KW-0406">Ion transport</keyword>
<evidence type="ECO:0000256" key="8">
    <source>
        <dbReference type="ARBA" id="ARBA00023136"/>
    </source>
</evidence>
<reference evidence="13 14" key="1">
    <citation type="submission" date="2020-04" db="EMBL/GenBank/DDBJ databases">
        <title>Perkinsus olseni comparative genomics.</title>
        <authorList>
            <person name="Bogema D.R."/>
        </authorList>
    </citation>
    <scope>NUCLEOTIDE SEQUENCE [LARGE SCALE GENOMIC DNA]</scope>
    <source>
        <strain evidence="13">ATCC PRA-179</strain>
    </source>
</reference>
<feature type="transmembrane region" description="Helical" evidence="10">
    <location>
        <begin position="515"/>
        <end position="535"/>
    </location>
</feature>
<keyword evidence="8 10" id="KW-0472">Membrane</keyword>
<feature type="domain" description="K+ potassium transporter C-terminal" evidence="12">
    <location>
        <begin position="659"/>
        <end position="862"/>
    </location>
</feature>
<feature type="transmembrane region" description="Helical" evidence="10">
    <location>
        <begin position="602"/>
        <end position="619"/>
    </location>
</feature>
<dbReference type="PANTHER" id="PTHR30540:SF83">
    <property type="entry name" value="K+ POTASSIUM TRANSPORTER"/>
    <property type="match status" value="1"/>
</dbReference>
<evidence type="ECO:0000256" key="7">
    <source>
        <dbReference type="ARBA" id="ARBA00023065"/>
    </source>
</evidence>
<dbReference type="EMBL" id="JABAHT010000002">
    <property type="protein sequence ID" value="KAF4671305.1"/>
    <property type="molecule type" value="Genomic_DNA"/>
</dbReference>
<proteinExistence type="predicted"/>
<name>A0A7J6MIJ1_PEROL</name>
<feature type="transmembrane region" description="Helical" evidence="10">
    <location>
        <begin position="541"/>
        <end position="561"/>
    </location>
</feature>
<evidence type="ECO:0000256" key="9">
    <source>
        <dbReference type="SAM" id="MobiDB-lite"/>
    </source>
</evidence>
<dbReference type="InterPro" id="IPR053951">
    <property type="entry name" value="K_trans_N"/>
</dbReference>
<feature type="transmembrane region" description="Helical" evidence="10">
    <location>
        <begin position="227"/>
        <end position="248"/>
    </location>
</feature>
<dbReference type="GO" id="GO:0015079">
    <property type="term" value="F:potassium ion transmembrane transporter activity"/>
    <property type="evidence" value="ECO:0007669"/>
    <property type="project" value="InterPro"/>
</dbReference>
<organism evidence="13 14">
    <name type="scientific">Perkinsus olseni</name>
    <name type="common">Perkinsus atlanticus</name>
    <dbReference type="NCBI Taxonomy" id="32597"/>
    <lineage>
        <taxon>Eukaryota</taxon>
        <taxon>Sar</taxon>
        <taxon>Alveolata</taxon>
        <taxon>Perkinsozoa</taxon>
        <taxon>Perkinsea</taxon>
        <taxon>Perkinsida</taxon>
        <taxon>Perkinsidae</taxon>
        <taxon>Perkinsus</taxon>
    </lineage>
</organism>
<accession>A0A7J6MIJ1</accession>
<keyword evidence="5" id="KW-0630">Potassium</keyword>
<evidence type="ECO:0000313" key="14">
    <source>
        <dbReference type="Proteomes" id="UP000570595"/>
    </source>
</evidence>
<comment type="subcellular location">
    <subcellularLocation>
        <location evidence="1">Membrane</location>
        <topology evidence="1">Multi-pass membrane protein</topology>
    </subcellularLocation>
</comment>
<keyword evidence="3" id="KW-0633">Potassium transport</keyword>
<dbReference type="Pfam" id="PF22776">
    <property type="entry name" value="K_trans_C"/>
    <property type="match status" value="1"/>
</dbReference>
<comment type="caution">
    <text evidence="13">The sequence shown here is derived from an EMBL/GenBank/DDBJ whole genome shotgun (WGS) entry which is preliminary data.</text>
</comment>
<keyword evidence="4 10" id="KW-0812">Transmembrane</keyword>
<sequence length="1041" mass="115390">MSAPPKGINTLTVPGRRRKSMNTLTVPAARDGQTVANAYILPPKDKSAIDAQAADGYFTVRGQLTTKGVFWDRFNDNTQTVNAGRTRMESGYGYLNALTSMSKERAGTVLRSQSGLDTELKGKARPPKPSIQLEEGAADKKDADEASLSLSRDRSDQWEARPKRADVIKSFLLRSLGTLGIIYGDIGTSPLYTLSTILGCNTDAPSKYQCVVADGVRPAVAEDIKSVLSVIVWALIFIVCIKYVGVAFRFDYHGEGGIFSLLLKIVHESIHPVGKKTLILCTILATTGAAMMCGDGLITPALSVLSAVEGLATDKLFSPSGVQVVKDLFLGPSKVGIANGPITMVWFILIGGVGIYNLTIHDQWMVLVDAINPYYVYYFWVKSSFAGYGAFQRFGDVVLAVTGAEALFADMGHFGRGPIMLSWFGLVLPALIFCYTGQAAYVLSVGTQAAASNPFWSATPNALYIVMLIFATITTIIASQAMITGCFGLINMAVSLELFPRVKVVNTNPKEKAHIYIPEVNFLLGLGTIILVLAFRSSGALTGAYGVAVLFTFNMSTQLYVQVLHRVYGWNFLVAFCCLIPFMIVDGTLLVSNLYMKMDENGWVTLVIAVILLIFMLTWRYGRCCTGKAYTELAAQEGSLSSLSGLVLQQQAGTLGLSPGTGVFMSPTVEKLKGESLPAALSLYNRITNGVHQRTVLLSVCFNSLTPFVDQSQRVELERLSEHIWAARVTFGYAEPLSEVNMGVVVRDDILPIIKQNVENDETVRRRPQAASQQLDMLFSEERNEEAEQMLAKDAIEGEQGFDEGDNLWFYMHREKVMSKPGSNILRRTVISMYAGIIGITRDPAQFFGVPMDLVLVLNMQIKRTNRVKRAARAKGRRKGKTPKNTLYQNPKAIKDDIFREKFDKHKTFLQNMDSCNLKDMYFDKLPEVIPDKAEWTLPKVNEEELSVCKKLADKYGKEVPMAEDAEEQEELQNEFFSRMARDKLNKYQWTWGQLRKKFNLALEGRVHVCHPECQCAMAKQSSNVKKYQGVRIIHRRLKAH</sequence>
<feature type="transmembrane region" description="Helical" evidence="10">
    <location>
        <begin position="463"/>
        <end position="494"/>
    </location>
</feature>
<evidence type="ECO:0000259" key="11">
    <source>
        <dbReference type="Pfam" id="PF02705"/>
    </source>
</evidence>
<dbReference type="AlphaFoldDB" id="A0A7J6MIJ1"/>
<dbReference type="OrthoDB" id="434053at2759"/>
<evidence type="ECO:0000256" key="5">
    <source>
        <dbReference type="ARBA" id="ARBA00022958"/>
    </source>
</evidence>
<evidence type="ECO:0000259" key="12">
    <source>
        <dbReference type="Pfam" id="PF22776"/>
    </source>
</evidence>
<protein>
    <submittedName>
        <fullName evidence="13">Putative potassium transport system protein kup 3</fullName>
    </submittedName>
</protein>
<feature type="region of interest" description="Disordered" evidence="9">
    <location>
        <begin position="111"/>
        <end position="154"/>
    </location>
</feature>
<evidence type="ECO:0000256" key="1">
    <source>
        <dbReference type="ARBA" id="ARBA00004141"/>
    </source>
</evidence>
<evidence type="ECO:0000256" key="3">
    <source>
        <dbReference type="ARBA" id="ARBA00022538"/>
    </source>
</evidence>
<dbReference type="GO" id="GO:0016020">
    <property type="term" value="C:membrane"/>
    <property type="evidence" value="ECO:0007669"/>
    <property type="project" value="UniProtKB-SubCell"/>
</dbReference>
<dbReference type="PANTHER" id="PTHR30540">
    <property type="entry name" value="OSMOTIC STRESS POTASSIUM TRANSPORTER"/>
    <property type="match status" value="1"/>
</dbReference>
<dbReference type="Pfam" id="PF02705">
    <property type="entry name" value="K_trans"/>
    <property type="match status" value="1"/>
</dbReference>
<feature type="domain" description="K+ potassium transporter integral membrane" evidence="11">
    <location>
        <begin position="176"/>
        <end position="626"/>
    </location>
</feature>
<feature type="transmembrane region" description="Helical" evidence="10">
    <location>
        <begin position="573"/>
        <end position="596"/>
    </location>
</feature>
<evidence type="ECO:0000256" key="2">
    <source>
        <dbReference type="ARBA" id="ARBA00022448"/>
    </source>
</evidence>
<evidence type="ECO:0000256" key="6">
    <source>
        <dbReference type="ARBA" id="ARBA00022989"/>
    </source>
</evidence>
<feature type="transmembrane region" description="Helical" evidence="10">
    <location>
        <begin position="421"/>
        <end position="443"/>
    </location>
</feature>
<dbReference type="InterPro" id="IPR003855">
    <property type="entry name" value="K+_transporter"/>
</dbReference>